<sequence>MNEFDAACELIQKQLGHDVQISLATCNKNNVSVRIVDGYYKDGCIYVVTHTSSHKMKQISLNSNVAVCKDLFQGIGKAENLGNPKEIKNQELAKELREVFIIFYDRHVDEDDPGTCILKINLTEAVVFDDNNKYSIDYLNKTAKRYDFHNDIITI</sequence>
<dbReference type="SUPFAM" id="SSF50475">
    <property type="entry name" value="FMN-binding split barrel"/>
    <property type="match status" value="1"/>
</dbReference>
<proteinExistence type="predicted"/>
<organism evidence="1 2">
    <name type="scientific">Acidilutibacter cellobiosedens</name>
    <dbReference type="NCBI Taxonomy" id="2507161"/>
    <lineage>
        <taxon>Bacteria</taxon>
        <taxon>Bacillati</taxon>
        <taxon>Bacillota</taxon>
        <taxon>Tissierellia</taxon>
        <taxon>Tissierellales</taxon>
        <taxon>Acidilutibacteraceae</taxon>
        <taxon>Acidilutibacter</taxon>
    </lineage>
</organism>
<gene>
    <name evidence="1" type="ORF">EQM13_17340</name>
</gene>
<dbReference type="OrthoDB" id="9790003at2"/>
<protein>
    <submittedName>
        <fullName evidence="1">Pyridoxamine 5'-phosphate oxidase family protein</fullName>
    </submittedName>
</protein>
<name>A0A410QGU5_9FIRM</name>
<dbReference type="Gene3D" id="2.30.110.10">
    <property type="entry name" value="Electron Transport, Fmn-binding Protein, Chain A"/>
    <property type="match status" value="1"/>
</dbReference>
<accession>A0A410QGU5</accession>
<reference evidence="2" key="1">
    <citation type="submission" date="2019-01" db="EMBL/GenBank/DDBJ databases">
        <title>Draft genomes of a novel of Sporanaerobacter strains.</title>
        <authorList>
            <person name="Ma S."/>
        </authorList>
    </citation>
    <scope>NUCLEOTIDE SEQUENCE [LARGE SCALE GENOMIC DNA]</scope>
    <source>
        <strain evidence="2">NJN-17</strain>
    </source>
</reference>
<dbReference type="RefSeq" id="WP_071139427.1">
    <property type="nucleotide sequence ID" value="NZ_CP035282.1"/>
</dbReference>
<evidence type="ECO:0000313" key="1">
    <source>
        <dbReference type="EMBL" id="QAT63201.1"/>
    </source>
</evidence>
<dbReference type="EMBL" id="CP035282">
    <property type="protein sequence ID" value="QAT63201.1"/>
    <property type="molecule type" value="Genomic_DNA"/>
</dbReference>
<dbReference type="KEGG" id="spoa:EQM13_17340"/>
<dbReference type="Proteomes" id="UP000287969">
    <property type="component" value="Chromosome"/>
</dbReference>
<dbReference type="InterPro" id="IPR012349">
    <property type="entry name" value="Split_barrel_FMN-bd"/>
</dbReference>
<dbReference type="AlphaFoldDB" id="A0A410QGU5"/>
<evidence type="ECO:0000313" key="2">
    <source>
        <dbReference type="Proteomes" id="UP000287969"/>
    </source>
</evidence>
<keyword evidence="2" id="KW-1185">Reference proteome</keyword>